<sequence>MHTLLIICILCLALPTGVNGAGCCGGRHKRNAAESEQQGPTPNMAAKFMQDVGQLDWQYKDFLAKSILKTMRFKRVPERAEFWRRQSRIDIMEKADVESQDDREKHREEEEDEAEVRRYTLNVVGTPTNVKESYFFDNKTYSCRKYKFPHKGLRSFLYLTGVAISNKKYKSGVNDDELDSGSARRRCQIFYNFHIDLIGNNSNQGQIFDTLLEKAEVAFFEGKPRDPEFSAVGGRSFFEHETTNFIFQGVHLLQKHDSQQKVNDVTSLVEPLWSSSKGANFSAQSSLHLVSRYEGPSDGQRTILGCREEEIWLYEGTLRRRVTFKKALTEKQWSQGRVPVLRLQLKEIPSRRIRNKRERLGRDRNINRFDTRSSSHNRHRSMPSSVIDCEAQWDAAFFQSINDSDYSGLMPCCRRRVKINFADLGWDSWVVSPRTFDAFYCIGRCSSFGGAESSPNDEMENLVEGRHNGAAFYAEMMNSKRKSGVNLAPCCSPVKYAPLSIKVLAGVDEEVTQIVENLIVQRCGCM</sequence>
<organism evidence="10 11">
    <name type="scientific">Romanomermis culicivorax</name>
    <name type="common">Nematode worm</name>
    <dbReference type="NCBI Taxonomy" id="13658"/>
    <lineage>
        <taxon>Eukaryota</taxon>
        <taxon>Metazoa</taxon>
        <taxon>Ecdysozoa</taxon>
        <taxon>Nematoda</taxon>
        <taxon>Enoplea</taxon>
        <taxon>Dorylaimia</taxon>
        <taxon>Mermithida</taxon>
        <taxon>Mermithoidea</taxon>
        <taxon>Mermithidae</taxon>
        <taxon>Romanomermis</taxon>
    </lineage>
</organism>
<evidence type="ECO:0000256" key="2">
    <source>
        <dbReference type="ARBA" id="ARBA00006656"/>
    </source>
</evidence>
<evidence type="ECO:0000313" key="11">
    <source>
        <dbReference type="WBParaSite" id="nRc.2.0.1.t27417-RA"/>
    </source>
</evidence>
<dbReference type="InterPro" id="IPR001839">
    <property type="entry name" value="TGF-b_C"/>
</dbReference>
<dbReference type="InterPro" id="IPR029034">
    <property type="entry name" value="Cystine-knot_cytokine"/>
</dbReference>
<evidence type="ECO:0000256" key="7">
    <source>
        <dbReference type="SAM" id="MobiDB-lite"/>
    </source>
</evidence>
<dbReference type="SMART" id="SM00204">
    <property type="entry name" value="TGFB"/>
    <property type="match status" value="1"/>
</dbReference>
<feature type="signal peptide" evidence="8">
    <location>
        <begin position="1"/>
        <end position="20"/>
    </location>
</feature>
<dbReference type="Gene3D" id="2.10.90.10">
    <property type="entry name" value="Cystine-knot cytokines"/>
    <property type="match status" value="1"/>
</dbReference>
<dbReference type="SUPFAM" id="SSF57501">
    <property type="entry name" value="Cystine-knot cytokines"/>
    <property type="match status" value="1"/>
</dbReference>
<keyword evidence="3" id="KW-0964">Secreted</keyword>
<evidence type="ECO:0000256" key="3">
    <source>
        <dbReference type="ARBA" id="ARBA00022525"/>
    </source>
</evidence>
<dbReference type="GO" id="GO:0008083">
    <property type="term" value="F:growth factor activity"/>
    <property type="evidence" value="ECO:0007669"/>
    <property type="project" value="UniProtKB-KW"/>
</dbReference>
<reference evidence="11" key="1">
    <citation type="submission" date="2022-11" db="UniProtKB">
        <authorList>
            <consortium name="WormBaseParasite"/>
        </authorList>
    </citation>
    <scope>IDENTIFICATION</scope>
</reference>
<dbReference type="Proteomes" id="UP000887565">
    <property type="component" value="Unplaced"/>
</dbReference>
<evidence type="ECO:0000256" key="8">
    <source>
        <dbReference type="SAM" id="SignalP"/>
    </source>
</evidence>
<dbReference type="PANTHER" id="PTHR11848">
    <property type="entry name" value="TGF-BETA FAMILY"/>
    <property type="match status" value="1"/>
</dbReference>
<feature type="compositionally biased region" description="Basic and acidic residues" evidence="7">
    <location>
        <begin position="95"/>
        <end position="108"/>
    </location>
</feature>
<protein>
    <submittedName>
        <fullName evidence="11">TGF-beta family profile domain-containing protein</fullName>
    </submittedName>
</protein>
<dbReference type="InterPro" id="IPR015615">
    <property type="entry name" value="TGF-beta-rel"/>
</dbReference>
<dbReference type="WBParaSite" id="nRc.2.0.1.t27417-RA">
    <property type="protein sequence ID" value="nRc.2.0.1.t27417-RA"/>
    <property type="gene ID" value="nRc.2.0.1.g27417"/>
</dbReference>
<dbReference type="GO" id="GO:0005615">
    <property type="term" value="C:extracellular space"/>
    <property type="evidence" value="ECO:0007669"/>
    <property type="project" value="TreeGrafter"/>
</dbReference>
<dbReference type="GO" id="GO:0005125">
    <property type="term" value="F:cytokine activity"/>
    <property type="evidence" value="ECO:0007669"/>
    <property type="project" value="TreeGrafter"/>
</dbReference>
<evidence type="ECO:0000313" key="10">
    <source>
        <dbReference type="Proteomes" id="UP000887565"/>
    </source>
</evidence>
<evidence type="ECO:0000256" key="6">
    <source>
        <dbReference type="RuleBase" id="RU000354"/>
    </source>
</evidence>
<dbReference type="PROSITE" id="PS51362">
    <property type="entry name" value="TGF_BETA_2"/>
    <property type="match status" value="1"/>
</dbReference>
<proteinExistence type="inferred from homology"/>
<dbReference type="InterPro" id="IPR017948">
    <property type="entry name" value="TGFb_CS"/>
</dbReference>
<keyword evidence="8" id="KW-0732">Signal</keyword>
<keyword evidence="10" id="KW-1185">Reference proteome</keyword>
<evidence type="ECO:0000259" key="9">
    <source>
        <dbReference type="PROSITE" id="PS51362"/>
    </source>
</evidence>
<dbReference type="PROSITE" id="PS00250">
    <property type="entry name" value="TGF_BETA_1"/>
    <property type="match status" value="1"/>
</dbReference>
<evidence type="ECO:0000256" key="1">
    <source>
        <dbReference type="ARBA" id="ARBA00004613"/>
    </source>
</evidence>
<comment type="subcellular location">
    <subcellularLocation>
        <location evidence="1">Secreted</location>
    </subcellularLocation>
</comment>
<dbReference type="Pfam" id="PF00019">
    <property type="entry name" value="TGF_beta"/>
    <property type="match status" value="1"/>
</dbReference>
<dbReference type="AlphaFoldDB" id="A0A915JMU6"/>
<comment type="similarity">
    <text evidence="2 6">Belongs to the TGF-beta family.</text>
</comment>
<keyword evidence="4 6" id="KW-0339">Growth factor</keyword>
<feature type="region of interest" description="Disordered" evidence="7">
    <location>
        <begin position="95"/>
        <end position="114"/>
    </location>
</feature>
<evidence type="ECO:0000256" key="4">
    <source>
        <dbReference type="ARBA" id="ARBA00023030"/>
    </source>
</evidence>
<accession>A0A915JMU6</accession>
<evidence type="ECO:0000256" key="5">
    <source>
        <dbReference type="ARBA" id="ARBA00023157"/>
    </source>
</evidence>
<name>A0A915JMU6_ROMCU</name>
<feature type="domain" description="TGF-beta family profile" evidence="9">
    <location>
        <begin position="390"/>
        <end position="526"/>
    </location>
</feature>
<keyword evidence="5" id="KW-1015">Disulfide bond</keyword>
<feature type="chain" id="PRO_5037846516" evidence="8">
    <location>
        <begin position="21"/>
        <end position="526"/>
    </location>
</feature>